<evidence type="ECO:0000313" key="1">
    <source>
        <dbReference type="EMBL" id="VDO71084.1"/>
    </source>
</evidence>
<protein>
    <submittedName>
        <fullName evidence="1">Uncharacterized protein</fullName>
    </submittedName>
</protein>
<dbReference type="AlphaFoldDB" id="A0A183LRK5"/>
<proteinExistence type="predicted"/>
<keyword evidence="2" id="KW-1185">Reference proteome</keyword>
<evidence type="ECO:0000313" key="2">
    <source>
        <dbReference type="Proteomes" id="UP000277204"/>
    </source>
</evidence>
<organism evidence="1 2">
    <name type="scientific">Schistosoma margrebowiei</name>
    <dbReference type="NCBI Taxonomy" id="48269"/>
    <lineage>
        <taxon>Eukaryota</taxon>
        <taxon>Metazoa</taxon>
        <taxon>Spiralia</taxon>
        <taxon>Lophotrochozoa</taxon>
        <taxon>Platyhelminthes</taxon>
        <taxon>Trematoda</taxon>
        <taxon>Digenea</taxon>
        <taxon>Strigeidida</taxon>
        <taxon>Schistosomatoidea</taxon>
        <taxon>Schistosomatidae</taxon>
        <taxon>Schistosoma</taxon>
    </lineage>
</organism>
<sequence length="286" mass="33360">MVVGGSRQAILDSCFVLLGTHQQRVPVILRELVLPGGFDLVSPSFTVRDVTPELSKPQSFFYNPSQLFTLQIQGEFHKKLFLLQLNRSIYLPHIINYKYIQYLILIAFIISLLFSMILFILYIILPLFILFDTELCRYVNTDSGILITDFIIDLYIQYQWSNFTLLLNNNILNYINLSPPKHIYSTIRNKCQPIMYNNYDLNITTTTTDTTDNTTNNTTNTINSNNNNNHTYSNYNLLKLLNYSQIINFDKLLYSTIIQEKIKDAEMYVIKFSLNSIIYDLNVIDY</sequence>
<dbReference type="EMBL" id="UZAI01002393">
    <property type="protein sequence ID" value="VDO71084.1"/>
    <property type="molecule type" value="Genomic_DNA"/>
</dbReference>
<accession>A0A183LRK5</accession>
<name>A0A183LRK5_9TREM</name>
<dbReference type="Proteomes" id="UP000277204">
    <property type="component" value="Unassembled WGS sequence"/>
</dbReference>
<reference evidence="1 2" key="1">
    <citation type="submission" date="2018-11" db="EMBL/GenBank/DDBJ databases">
        <authorList>
            <consortium name="Pathogen Informatics"/>
        </authorList>
    </citation>
    <scope>NUCLEOTIDE SEQUENCE [LARGE SCALE GENOMIC DNA]</scope>
    <source>
        <strain evidence="1 2">Zambia</strain>
    </source>
</reference>
<gene>
    <name evidence="1" type="ORF">SMRZ_LOCUS6430</name>
</gene>